<dbReference type="Proteomes" id="UP000184520">
    <property type="component" value="Unassembled WGS sequence"/>
</dbReference>
<dbReference type="Pfam" id="PF12697">
    <property type="entry name" value="Abhydrolase_6"/>
    <property type="match status" value="1"/>
</dbReference>
<feature type="domain" description="AB hydrolase-1" evidence="1">
    <location>
        <begin position="80"/>
        <end position="262"/>
    </location>
</feature>
<evidence type="ECO:0000313" key="3">
    <source>
        <dbReference type="Proteomes" id="UP000184520"/>
    </source>
</evidence>
<reference evidence="3" key="1">
    <citation type="submission" date="2016-11" db="EMBL/GenBank/DDBJ databases">
        <authorList>
            <person name="Varghese N."/>
            <person name="Submissions S."/>
        </authorList>
    </citation>
    <scope>NUCLEOTIDE SEQUENCE [LARGE SCALE GENOMIC DNA]</scope>
    <source>
        <strain evidence="3">CGMCC 1.8995</strain>
    </source>
</reference>
<dbReference type="InterPro" id="IPR029058">
    <property type="entry name" value="AB_hydrolase_fold"/>
</dbReference>
<name>A0A1M5HA98_9ALTE</name>
<protein>
    <submittedName>
        <fullName evidence="2">Alpha/beta hydrolase family protein</fullName>
    </submittedName>
</protein>
<dbReference type="OrthoDB" id="9785847at2"/>
<dbReference type="STRING" id="634436.SAMN05216361_1380"/>
<keyword evidence="3" id="KW-1185">Reference proteome</keyword>
<keyword evidence="2" id="KW-0378">Hydrolase</keyword>
<dbReference type="AlphaFoldDB" id="A0A1M5HA98"/>
<sequence>MNVRHCLNHCEVPTMRAVIKIYFFLLSRVWPKMAARQAGKLLFTPQLPVNNAEIPVPDEVLHVSEETCVKVWRGTGPTIMLLHGWSGAVSQFSDLLTRLLQHDYRVIAPVPKGHHYQGECLSHPGEFIRAVEHVLSSQAVEVHAAIGHSLGGAALALHNIRYSRFNKLVLVGAPANLTGVLNRFASMLGLNQRGLDALYDVADNRVGTSHRVLDASGNLSRIAKQALVVHDTQDKEVPFGDAEQFVTTYPYARLYKTEGLGHRRILNSPAVIDEIIDFIQ</sequence>
<accession>A0A1M5HA98</accession>
<proteinExistence type="predicted"/>
<dbReference type="SUPFAM" id="SSF53474">
    <property type="entry name" value="alpha/beta-Hydrolases"/>
    <property type="match status" value="1"/>
</dbReference>
<dbReference type="EMBL" id="FQWD01000002">
    <property type="protein sequence ID" value="SHG12899.1"/>
    <property type="molecule type" value="Genomic_DNA"/>
</dbReference>
<dbReference type="InterPro" id="IPR000073">
    <property type="entry name" value="AB_hydrolase_1"/>
</dbReference>
<dbReference type="GO" id="GO:0016787">
    <property type="term" value="F:hydrolase activity"/>
    <property type="evidence" value="ECO:0007669"/>
    <property type="project" value="UniProtKB-KW"/>
</dbReference>
<evidence type="ECO:0000313" key="2">
    <source>
        <dbReference type="EMBL" id="SHG12899.1"/>
    </source>
</evidence>
<dbReference type="Gene3D" id="3.40.50.1820">
    <property type="entry name" value="alpha/beta hydrolase"/>
    <property type="match status" value="1"/>
</dbReference>
<evidence type="ECO:0000259" key="1">
    <source>
        <dbReference type="Pfam" id="PF12697"/>
    </source>
</evidence>
<organism evidence="2 3">
    <name type="scientific">Marisediminitalea aggregata</name>
    <dbReference type="NCBI Taxonomy" id="634436"/>
    <lineage>
        <taxon>Bacteria</taxon>
        <taxon>Pseudomonadati</taxon>
        <taxon>Pseudomonadota</taxon>
        <taxon>Gammaproteobacteria</taxon>
        <taxon>Alteromonadales</taxon>
        <taxon>Alteromonadaceae</taxon>
        <taxon>Marisediminitalea</taxon>
    </lineage>
</organism>
<gene>
    <name evidence="2" type="ORF">SAMN05216361_1380</name>
</gene>